<sequence length="636" mass="73710">MSSSELRNDIINHCCRILSSFRPDRIAIETHLKEYLQLETSLDLSDNEKEFLSEVFGGCMRFSPLLKVLVDRYYASNVGLCLHSDSSLYHVISYLILLRLEEVGIPQLKRLLESQSTIKIYKFLKFILSHDNLHGWIKDELCKVYDEAFIHDHILLQLSNHEDQLERYIQQLESQVNLKLTTHHSTIPPTTIKPFNLTNPKPRLVPTPEKIPTIPPHKPVPKSMYVPPLESEKIALMRDTQKYRAKEKLEDANSSQFSCAYTEKSEKTKKVIQQIIQEREAKVEYEPIRPVPVPVTTKEAPSLKLNTTAILREGARIQKLEEEEERRLAGLEAGERDTADYFKWQGEVKEETAARRLAEQKKRHLEGQLSYEEAIIAKQTFIQETKDKVALMKEESEQFMREYFKRRDDERKEMRRLVEATMLGHQNVKEAKIKLQQMKQRLVQKMEKENQELLKKALEEEEAEMRRKVELIQQIKAMESIPVSRTKFVDLTETGGQGLLSEMSVVELRERLALLKIAKSEEQEKKKKGIAATKEAKEKLLQEAMTTINRHKEAQAVTDKIKNIKGKDSNKKNLSIATKDKELNDLQEKLELKRKERERLRQESADATRQKKNLALSNPSTPLSPLETLLRAAGST</sequence>
<evidence type="ECO:0008006" key="5">
    <source>
        <dbReference type="Google" id="ProtNLM"/>
    </source>
</evidence>
<keyword evidence="1" id="KW-0175">Coiled coil</keyword>
<feature type="coiled-coil region" evidence="1">
    <location>
        <begin position="428"/>
        <end position="478"/>
    </location>
</feature>
<dbReference type="KEGG" id="aqu:100637279"/>
<feature type="compositionally biased region" description="Basic and acidic residues" evidence="2">
    <location>
        <begin position="594"/>
        <end position="609"/>
    </location>
</feature>
<feature type="coiled-coil region" evidence="1">
    <location>
        <begin position="348"/>
        <end position="402"/>
    </location>
</feature>
<reference evidence="4" key="1">
    <citation type="journal article" date="2010" name="Nature">
        <title>The Amphimedon queenslandica genome and the evolution of animal complexity.</title>
        <authorList>
            <person name="Srivastava M."/>
            <person name="Simakov O."/>
            <person name="Chapman J."/>
            <person name="Fahey B."/>
            <person name="Gauthier M.E."/>
            <person name="Mitros T."/>
            <person name="Richards G.S."/>
            <person name="Conaco C."/>
            <person name="Dacre M."/>
            <person name="Hellsten U."/>
            <person name="Larroux C."/>
            <person name="Putnam N.H."/>
            <person name="Stanke M."/>
            <person name="Adamska M."/>
            <person name="Darling A."/>
            <person name="Degnan S.M."/>
            <person name="Oakley T.H."/>
            <person name="Plachetzki D.C."/>
            <person name="Zhai Y."/>
            <person name="Adamski M."/>
            <person name="Calcino A."/>
            <person name="Cummins S.F."/>
            <person name="Goodstein D.M."/>
            <person name="Harris C."/>
            <person name="Jackson D.J."/>
            <person name="Leys S.P."/>
            <person name="Shu S."/>
            <person name="Woodcroft B.J."/>
            <person name="Vervoort M."/>
            <person name="Kosik K.S."/>
            <person name="Manning G."/>
            <person name="Degnan B.M."/>
            <person name="Rokhsar D.S."/>
        </authorList>
    </citation>
    <scope>NUCLEOTIDE SEQUENCE [LARGE SCALE GENOMIC DNA]</scope>
</reference>
<evidence type="ECO:0000256" key="1">
    <source>
        <dbReference type="SAM" id="Coils"/>
    </source>
</evidence>
<reference evidence="3" key="2">
    <citation type="submission" date="2024-06" db="UniProtKB">
        <authorList>
            <consortium name="EnsemblMetazoa"/>
        </authorList>
    </citation>
    <scope>IDENTIFICATION</scope>
</reference>
<accession>A0AAN0IU41</accession>
<evidence type="ECO:0000313" key="4">
    <source>
        <dbReference type="Proteomes" id="UP000007879"/>
    </source>
</evidence>
<dbReference type="PANTHER" id="PTHR34649">
    <property type="entry name" value="CILIA- AND FLAGELLA-ASSOCIATED PROTEIN 99"/>
    <property type="match status" value="1"/>
</dbReference>
<protein>
    <recommendedName>
        <fullName evidence="5">Cilia- and flagella-associated protein 99</fullName>
    </recommendedName>
</protein>
<feature type="region of interest" description="Disordered" evidence="2">
    <location>
        <begin position="594"/>
        <end position="636"/>
    </location>
</feature>
<evidence type="ECO:0000256" key="2">
    <source>
        <dbReference type="SAM" id="MobiDB-lite"/>
    </source>
</evidence>
<dbReference type="InterPro" id="IPR039341">
    <property type="entry name" value="CFAP99"/>
</dbReference>
<dbReference type="AlphaFoldDB" id="A0AAN0IU41"/>
<keyword evidence="4" id="KW-1185">Reference proteome</keyword>
<proteinExistence type="predicted"/>
<dbReference type="EnsemblMetazoa" id="XM_011410861.2">
    <property type="protein sequence ID" value="XP_011409163.1"/>
    <property type="gene ID" value="LOC100637279"/>
</dbReference>
<organism evidence="3 4">
    <name type="scientific">Amphimedon queenslandica</name>
    <name type="common">Sponge</name>
    <dbReference type="NCBI Taxonomy" id="400682"/>
    <lineage>
        <taxon>Eukaryota</taxon>
        <taxon>Metazoa</taxon>
        <taxon>Porifera</taxon>
        <taxon>Demospongiae</taxon>
        <taxon>Heteroscleromorpha</taxon>
        <taxon>Haplosclerida</taxon>
        <taxon>Niphatidae</taxon>
        <taxon>Amphimedon</taxon>
    </lineage>
</organism>
<dbReference type="Proteomes" id="UP000007879">
    <property type="component" value="Unassembled WGS sequence"/>
</dbReference>
<gene>
    <name evidence="3" type="primary">100637279</name>
</gene>
<dbReference type="PANTHER" id="PTHR34649:SF1">
    <property type="entry name" value="CILIA- AND FLAGELLA-ASSOCIATED PROTEIN 99"/>
    <property type="match status" value="1"/>
</dbReference>
<name>A0AAN0IU41_AMPQE</name>
<feature type="compositionally biased region" description="Low complexity" evidence="2">
    <location>
        <begin position="613"/>
        <end position="630"/>
    </location>
</feature>
<evidence type="ECO:0000313" key="3">
    <source>
        <dbReference type="EnsemblMetazoa" id="XP_011409163.1"/>
    </source>
</evidence>